<dbReference type="Proteomes" id="UP000215441">
    <property type="component" value="Unassembled WGS sequence"/>
</dbReference>
<dbReference type="SMART" id="SM00062">
    <property type="entry name" value="PBPb"/>
    <property type="match status" value="1"/>
</dbReference>
<evidence type="ECO:0000259" key="3">
    <source>
        <dbReference type="SMART" id="SM00062"/>
    </source>
</evidence>
<proteinExistence type="predicted"/>
<keyword evidence="1 2" id="KW-0732">Signal</keyword>
<keyword evidence="5" id="KW-1185">Reference proteome</keyword>
<protein>
    <recommendedName>
        <fullName evidence="3">Solute-binding protein family 3/N-terminal domain-containing protein</fullName>
    </recommendedName>
</protein>
<dbReference type="PANTHER" id="PTHR35936:SF25">
    <property type="entry name" value="ABC TRANSPORTER SUBSTRATE-BINDING PROTEIN"/>
    <property type="match status" value="1"/>
</dbReference>
<reference evidence="4 5" key="1">
    <citation type="submission" date="2017-07" db="EMBL/GenBank/DDBJ databases">
        <title>Acidovorax KNDSW TSA 6 genome sequence and assembly.</title>
        <authorList>
            <person name="Mayilraj S."/>
        </authorList>
    </citation>
    <scope>NUCLEOTIDE SEQUENCE [LARGE SCALE GENOMIC DNA]</scope>
    <source>
        <strain evidence="4 5">KNDSW-TSA6</strain>
    </source>
</reference>
<evidence type="ECO:0000256" key="2">
    <source>
        <dbReference type="SAM" id="SignalP"/>
    </source>
</evidence>
<sequence>MRRHLCLLWGLLLACAGGASAQAETLRIATGELPPYASSARKDQGMSLHIVRQAFAKAGVQVEYVFLPWTRALIETRDGKWDATAAWGRNAERDKGFLVSDNVLTEQWQILYRSDRNFTWSNLQDLAGLRVGVVADYSYTPAFWRMVKDGTLRADVAPDDVSNLNKLLAGRVDVVPLDRNVACDLLGAKFTGEQARRVRAHPKLFVPDFTTHLMMSEKLPASAKRMEAFNRGLKALRQSGEYSKILQQQPCAADLAQALQGG</sequence>
<evidence type="ECO:0000256" key="1">
    <source>
        <dbReference type="ARBA" id="ARBA00022729"/>
    </source>
</evidence>
<accession>A0A235EL41</accession>
<dbReference type="PANTHER" id="PTHR35936">
    <property type="entry name" value="MEMBRANE-BOUND LYTIC MUREIN TRANSGLYCOSYLASE F"/>
    <property type="match status" value="1"/>
</dbReference>
<evidence type="ECO:0000313" key="4">
    <source>
        <dbReference type="EMBL" id="OYD49287.1"/>
    </source>
</evidence>
<evidence type="ECO:0000313" key="5">
    <source>
        <dbReference type="Proteomes" id="UP000215441"/>
    </source>
</evidence>
<dbReference type="InterPro" id="IPR001638">
    <property type="entry name" value="Solute-binding_3/MltF_N"/>
</dbReference>
<dbReference type="PROSITE" id="PS51257">
    <property type="entry name" value="PROKAR_LIPOPROTEIN"/>
    <property type="match status" value="1"/>
</dbReference>
<dbReference type="Pfam" id="PF00497">
    <property type="entry name" value="SBP_bac_3"/>
    <property type="match status" value="1"/>
</dbReference>
<dbReference type="AlphaFoldDB" id="A0A235EL41"/>
<dbReference type="Gene3D" id="3.40.190.10">
    <property type="entry name" value="Periplasmic binding protein-like II"/>
    <property type="match status" value="2"/>
</dbReference>
<dbReference type="SUPFAM" id="SSF53850">
    <property type="entry name" value="Periplasmic binding protein-like II"/>
    <property type="match status" value="1"/>
</dbReference>
<feature type="signal peptide" evidence="2">
    <location>
        <begin position="1"/>
        <end position="21"/>
    </location>
</feature>
<organism evidence="4 5">
    <name type="scientific">Acidovorax kalamii</name>
    <dbReference type="NCBI Taxonomy" id="2004485"/>
    <lineage>
        <taxon>Bacteria</taxon>
        <taxon>Pseudomonadati</taxon>
        <taxon>Pseudomonadota</taxon>
        <taxon>Betaproteobacteria</taxon>
        <taxon>Burkholderiales</taxon>
        <taxon>Comamonadaceae</taxon>
        <taxon>Acidovorax</taxon>
    </lineage>
</organism>
<dbReference type="OrthoDB" id="8907081at2"/>
<comment type="caution">
    <text evidence="4">The sequence shown here is derived from an EMBL/GenBank/DDBJ whole genome shotgun (WGS) entry which is preliminary data.</text>
</comment>
<feature type="domain" description="Solute-binding protein family 3/N-terminal" evidence="3">
    <location>
        <begin position="25"/>
        <end position="254"/>
    </location>
</feature>
<dbReference type="RefSeq" id="WP_094290701.1">
    <property type="nucleotide sequence ID" value="NZ_NOIG01000010.1"/>
</dbReference>
<dbReference type="EMBL" id="NOIG01000010">
    <property type="protein sequence ID" value="OYD49287.1"/>
    <property type="molecule type" value="Genomic_DNA"/>
</dbReference>
<gene>
    <name evidence="4" type="ORF">CBY09_16695</name>
</gene>
<name>A0A235EL41_9BURK</name>
<feature type="chain" id="PRO_5012466649" description="Solute-binding protein family 3/N-terminal domain-containing protein" evidence="2">
    <location>
        <begin position="22"/>
        <end position="262"/>
    </location>
</feature>